<dbReference type="EMBL" id="JADOXO010000504">
    <property type="protein sequence ID" value="KAF9803505.1"/>
    <property type="molecule type" value="Genomic_DNA"/>
</dbReference>
<dbReference type="AlphaFoldDB" id="A0A8H7NTZ3"/>
<reference evidence="2" key="1">
    <citation type="submission" date="2020-11" db="EMBL/GenBank/DDBJ databases">
        <authorList>
            <person name="Koelle M."/>
            <person name="Horta M.A.C."/>
            <person name="Nowrousian M."/>
            <person name="Ohm R.A."/>
            <person name="Benz P."/>
            <person name="Pilgard A."/>
        </authorList>
    </citation>
    <scope>NUCLEOTIDE SEQUENCE</scope>
    <source>
        <strain evidence="2">FPRL280</strain>
    </source>
</reference>
<feature type="region of interest" description="Disordered" evidence="1">
    <location>
        <begin position="1"/>
        <end position="26"/>
    </location>
</feature>
<sequence>MGTGAQRCQCAGPHSRLPPEEPECPSPPQCCYLWWSQLPASTFTANGSTLPLWVGDRPGGLA</sequence>
<protein>
    <submittedName>
        <fullName evidence="2">Uncharacterized protein</fullName>
    </submittedName>
</protein>
<evidence type="ECO:0000313" key="3">
    <source>
        <dbReference type="Proteomes" id="UP000639403"/>
    </source>
</evidence>
<evidence type="ECO:0000313" key="2">
    <source>
        <dbReference type="EMBL" id="KAF9803505.1"/>
    </source>
</evidence>
<evidence type="ECO:0000256" key="1">
    <source>
        <dbReference type="SAM" id="MobiDB-lite"/>
    </source>
</evidence>
<comment type="caution">
    <text evidence="2">The sequence shown here is derived from an EMBL/GenBank/DDBJ whole genome shotgun (WGS) entry which is preliminary data.</text>
</comment>
<gene>
    <name evidence="2" type="ORF">IEO21_09663</name>
</gene>
<organism evidence="2 3">
    <name type="scientific">Rhodonia placenta</name>
    <dbReference type="NCBI Taxonomy" id="104341"/>
    <lineage>
        <taxon>Eukaryota</taxon>
        <taxon>Fungi</taxon>
        <taxon>Dikarya</taxon>
        <taxon>Basidiomycota</taxon>
        <taxon>Agaricomycotina</taxon>
        <taxon>Agaricomycetes</taxon>
        <taxon>Polyporales</taxon>
        <taxon>Adustoporiaceae</taxon>
        <taxon>Rhodonia</taxon>
    </lineage>
</organism>
<accession>A0A8H7NTZ3</accession>
<name>A0A8H7NTZ3_9APHY</name>
<reference evidence="2" key="2">
    <citation type="journal article" name="Front. Microbiol.">
        <title>Degradative Capacity of Two Strains of Rhodonia placenta: From Phenotype to Genotype.</title>
        <authorList>
            <person name="Kolle M."/>
            <person name="Horta M.A.C."/>
            <person name="Nowrousian M."/>
            <person name="Ohm R.A."/>
            <person name="Benz J.P."/>
            <person name="Pilgard A."/>
        </authorList>
    </citation>
    <scope>NUCLEOTIDE SEQUENCE</scope>
    <source>
        <strain evidence="2">FPRL280</strain>
    </source>
</reference>
<proteinExistence type="predicted"/>
<dbReference type="Proteomes" id="UP000639403">
    <property type="component" value="Unassembled WGS sequence"/>
</dbReference>